<dbReference type="RefSeq" id="WP_163764387.1">
    <property type="nucleotide sequence ID" value="NZ_JAAGYR010000009.1"/>
</dbReference>
<dbReference type="EMBL" id="JAAGYR010000009">
    <property type="protein sequence ID" value="NEN75797.1"/>
    <property type="molecule type" value="Genomic_DNA"/>
</dbReference>
<dbReference type="NCBIfam" id="NF038335">
    <property type="entry name" value="YPO0640_fam"/>
    <property type="match status" value="1"/>
</dbReference>
<evidence type="ECO:0000313" key="2">
    <source>
        <dbReference type="Proteomes" id="UP000477651"/>
    </source>
</evidence>
<dbReference type="SUPFAM" id="SSF160631">
    <property type="entry name" value="SMI1/KNR4-like"/>
    <property type="match status" value="1"/>
</dbReference>
<reference evidence="1 2" key="1">
    <citation type="submission" date="2020-02" db="EMBL/GenBank/DDBJ databases">
        <title>Pelistega sp. NLN82 were isolated from wild rodents of the Hainan Island.</title>
        <authorList>
            <person name="Niu N."/>
            <person name="Zhou J."/>
        </authorList>
    </citation>
    <scope>NUCLEOTIDE SEQUENCE [LARGE SCALE GENOMIC DNA]</scope>
    <source>
        <strain evidence="1 2">NLN82</strain>
    </source>
</reference>
<dbReference type="Proteomes" id="UP000477651">
    <property type="component" value="Unassembled WGS sequence"/>
</dbReference>
<keyword evidence="2" id="KW-1185">Reference proteome</keyword>
<evidence type="ECO:0008006" key="3">
    <source>
        <dbReference type="Google" id="ProtNLM"/>
    </source>
</evidence>
<protein>
    <recommendedName>
        <fullName evidence="3">SMI1/KNR4 family protein</fullName>
    </recommendedName>
</protein>
<dbReference type="InterPro" id="IPR037883">
    <property type="entry name" value="Knr4/Smi1-like_sf"/>
</dbReference>
<name>A0A6L9Y7J0_9BURK</name>
<dbReference type="Gene3D" id="3.40.1580.10">
    <property type="entry name" value="SMI1/KNR4-like"/>
    <property type="match status" value="1"/>
</dbReference>
<comment type="caution">
    <text evidence="1">The sequence shown here is derived from an EMBL/GenBank/DDBJ whole genome shotgun (WGS) entry which is preliminary data.</text>
</comment>
<accession>A0A6L9Y7J0</accession>
<evidence type="ECO:0000313" key="1">
    <source>
        <dbReference type="EMBL" id="NEN75797.1"/>
    </source>
</evidence>
<proteinExistence type="predicted"/>
<organism evidence="1 2">
    <name type="scientific">Pelistega ratti</name>
    <dbReference type="NCBI Taxonomy" id="2652177"/>
    <lineage>
        <taxon>Bacteria</taxon>
        <taxon>Pseudomonadati</taxon>
        <taxon>Pseudomonadota</taxon>
        <taxon>Betaproteobacteria</taxon>
        <taxon>Burkholderiales</taxon>
        <taxon>Alcaligenaceae</taxon>
        <taxon>Pelistega</taxon>
    </lineage>
</organism>
<sequence>MWKNQLEAIKGEKKGYGEHLNKGLTEEEIFIYLENKKKLLIPKEYINFIKMMNGFEFDGCILYGFQKNHPEDNMEKQIFDLFEYNEIWHKTLSEKTYTFLGETNVCWYVYNKETNKYNILDMPSAYMISECTTLDEMLDVFFNEISI</sequence>
<gene>
    <name evidence="1" type="ORF">F9B74_05590</name>
</gene>
<dbReference type="AlphaFoldDB" id="A0A6L9Y7J0"/>